<keyword evidence="2" id="KW-1185">Reference proteome</keyword>
<sequence>MSENAATDIKNTIASVTRTRLENLFIRKIFLYYDYDPLKCGCSGSKDRMRPFSTFLTLQPKSWWMRPLPNKIEDFYENAIAELLVLVPKRCVEQHFRRAPFDSMLFQYIFFLGKEVV</sequence>
<dbReference type="InParanoid" id="A0A024GUJ1"/>
<evidence type="ECO:0000313" key="1">
    <source>
        <dbReference type="EMBL" id="CCI50020.1"/>
    </source>
</evidence>
<reference evidence="1 2" key="1">
    <citation type="submission" date="2012-05" db="EMBL/GenBank/DDBJ databases">
        <title>Recombination and specialization in a pathogen metapopulation.</title>
        <authorList>
            <person name="Gardiner A."/>
            <person name="Kemen E."/>
            <person name="Schultz-Larsen T."/>
            <person name="MacLean D."/>
            <person name="Van Oosterhout C."/>
            <person name="Jones J.D.G."/>
        </authorList>
    </citation>
    <scope>NUCLEOTIDE SEQUENCE [LARGE SCALE GENOMIC DNA]</scope>
    <source>
        <strain evidence="1 2">Ac Nc2</strain>
    </source>
</reference>
<organism evidence="1 2">
    <name type="scientific">Albugo candida</name>
    <dbReference type="NCBI Taxonomy" id="65357"/>
    <lineage>
        <taxon>Eukaryota</taxon>
        <taxon>Sar</taxon>
        <taxon>Stramenopiles</taxon>
        <taxon>Oomycota</taxon>
        <taxon>Peronosporomycetes</taxon>
        <taxon>Albuginales</taxon>
        <taxon>Albuginaceae</taxon>
        <taxon>Albugo</taxon>
    </lineage>
</organism>
<protein>
    <submittedName>
        <fullName evidence="1">Uncharacterized protein</fullName>
    </submittedName>
</protein>
<dbReference type="AlphaFoldDB" id="A0A024GUJ1"/>
<proteinExistence type="predicted"/>
<gene>
    <name evidence="1" type="ORF">BN9_115240</name>
</gene>
<name>A0A024GUJ1_9STRA</name>
<dbReference type="EMBL" id="CAIX01000379">
    <property type="protein sequence ID" value="CCI50020.1"/>
    <property type="molecule type" value="Genomic_DNA"/>
</dbReference>
<comment type="caution">
    <text evidence="1">The sequence shown here is derived from an EMBL/GenBank/DDBJ whole genome shotgun (WGS) entry which is preliminary data.</text>
</comment>
<dbReference type="Proteomes" id="UP000053237">
    <property type="component" value="Unassembled WGS sequence"/>
</dbReference>
<accession>A0A024GUJ1</accession>
<evidence type="ECO:0000313" key="2">
    <source>
        <dbReference type="Proteomes" id="UP000053237"/>
    </source>
</evidence>